<accession>A0A7J6WH64</accession>
<sequence>MLVYHFEKDFFKLIKLPMVGLGCMLDFVRYLHYGGTDEHGLTIWEFGEDTISDIEDDEKDTMGKWQKKYLIEFNTLKSQLPEIFGPNSLQDLKHMSFEILGYNEDFHILYLAISDTTFFSFSFETRRLKKIPMFEKKKKKELETFTVVDLDVRVVLYATKWS</sequence>
<organism evidence="1 2">
    <name type="scientific">Thalictrum thalictroides</name>
    <name type="common">Rue-anemone</name>
    <name type="synonym">Anemone thalictroides</name>
    <dbReference type="NCBI Taxonomy" id="46969"/>
    <lineage>
        <taxon>Eukaryota</taxon>
        <taxon>Viridiplantae</taxon>
        <taxon>Streptophyta</taxon>
        <taxon>Embryophyta</taxon>
        <taxon>Tracheophyta</taxon>
        <taxon>Spermatophyta</taxon>
        <taxon>Magnoliopsida</taxon>
        <taxon>Ranunculales</taxon>
        <taxon>Ranunculaceae</taxon>
        <taxon>Thalictroideae</taxon>
        <taxon>Thalictrum</taxon>
    </lineage>
</organism>
<evidence type="ECO:0000313" key="2">
    <source>
        <dbReference type="Proteomes" id="UP000554482"/>
    </source>
</evidence>
<proteinExistence type="predicted"/>
<dbReference type="OrthoDB" id="1549426at2759"/>
<comment type="caution">
    <text evidence="1">The sequence shown here is derived from an EMBL/GenBank/DDBJ whole genome shotgun (WGS) entry which is preliminary data.</text>
</comment>
<name>A0A7J6WH64_THATH</name>
<dbReference type="EMBL" id="JABWDY010016235">
    <property type="protein sequence ID" value="KAF5196248.1"/>
    <property type="molecule type" value="Genomic_DNA"/>
</dbReference>
<evidence type="ECO:0008006" key="3">
    <source>
        <dbReference type="Google" id="ProtNLM"/>
    </source>
</evidence>
<reference evidence="1 2" key="1">
    <citation type="submission" date="2020-06" db="EMBL/GenBank/DDBJ databases">
        <title>Transcriptomic and genomic resources for Thalictrum thalictroides and T. hernandezii: Facilitating candidate gene discovery in an emerging model plant lineage.</title>
        <authorList>
            <person name="Arias T."/>
            <person name="Riano-Pachon D.M."/>
            <person name="Di Stilio V.S."/>
        </authorList>
    </citation>
    <scope>NUCLEOTIDE SEQUENCE [LARGE SCALE GENOMIC DNA]</scope>
    <source>
        <strain evidence="2">cv. WT478/WT964</strain>
        <tissue evidence="1">Leaves</tissue>
    </source>
</reference>
<keyword evidence="2" id="KW-1185">Reference proteome</keyword>
<gene>
    <name evidence="1" type="ORF">FRX31_014160</name>
</gene>
<dbReference type="Proteomes" id="UP000554482">
    <property type="component" value="Unassembled WGS sequence"/>
</dbReference>
<dbReference type="AlphaFoldDB" id="A0A7J6WH64"/>
<evidence type="ECO:0000313" key="1">
    <source>
        <dbReference type="EMBL" id="KAF5196248.1"/>
    </source>
</evidence>
<protein>
    <recommendedName>
        <fullName evidence="3">F-box protein</fullName>
    </recommendedName>
</protein>